<organism evidence="4 5">
    <name type="scientific">Aquisphaera giovannonii</name>
    <dbReference type="NCBI Taxonomy" id="406548"/>
    <lineage>
        <taxon>Bacteria</taxon>
        <taxon>Pseudomonadati</taxon>
        <taxon>Planctomycetota</taxon>
        <taxon>Planctomycetia</taxon>
        <taxon>Isosphaerales</taxon>
        <taxon>Isosphaeraceae</taxon>
        <taxon>Aquisphaera</taxon>
    </lineage>
</organism>
<dbReference type="AlphaFoldDB" id="A0A5B9WEY6"/>
<evidence type="ECO:0000256" key="2">
    <source>
        <dbReference type="ARBA" id="ARBA00022801"/>
    </source>
</evidence>
<keyword evidence="2 4" id="KW-0378">Hydrolase</keyword>
<dbReference type="EC" id="3.1.-.-" evidence="4"/>
<keyword evidence="1" id="KW-0479">Metal-binding</keyword>
<gene>
    <name evidence="4" type="ORF">OJF2_77190</name>
</gene>
<evidence type="ECO:0000259" key="3">
    <source>
        <dbReference type="Pfam" id="PF00149"/>
    </source>
</evidence>
<protein>
    <submittedName>
        <fullName evidence="4">Putative metallophosphoesterase</fullName>
        <ecNumber evidence="4">3.1.-.-</ecNumber>
    </submittedName>
</protein>
<dbReference type="OrthoDB" id="9780884at2"/>
<evidence type="ECO:0000313" key="5">
    <source>
        <dbReference type="Proteomes" id="UP000324233"/>
    </source>
</evidence>
<dbReference type="RefSeq" id="WP_148598463.1">
    <property type="nucleotide sequence ID" value="NZ_CP042997.1"/>
</dbReference>
<sequence>MAIDRRLFLKRACALGAGAATAGVIYPLAEARWCHVVRATVAVPNLPPSFRGLTAALLADVHHGPYTPMPFVQRVVETTNAMRPDLILLAGDYITRSGRFIPPVMAALGGLRAPLGRFAVLGNHDHWENTRLTRRELDRAGIARVDNAGVWLRRGDDRLRICGVGDLWTDRQRPDEALADATTDDAVIMLSHNPDYAEILRDRRVGLMLSGHTHGGQVYLPGYGAPVVPSRYGQKYLGGLVEGPACRVFVSRGLGTTGPPVRLASRPEIVLLTLA</sequence>
<dbReference type="SUPFAM" id="SSF56300">
    <property type="entry name" value="Metallo-dependent phosphatases"/>
    <property type="match status" value="1"/>
</dbReference>
<dbReference type="Gene3D" id="3.60.21.10">
    <property type="match status" value="1"/>
</dbReference>
<dbReference type="InterPro" id="IPR004843">
    <property type="entry name" value="Calcineurin-like_PHP"/>
</dbReference>
<dbReference type="GO" id="GO:0016020">
    <property type="term" value="C:membrane"/>
    <property type="evidence" value="ECO:0007669"/>
    <property type="project" value="GOC"/>
</dbReference>
<dbReference type="EMBL" id="CP042997">
    <property type="protein sequence ID" value="QEH39107.1"/>
    <property type="molecule type" value="Genomic_DNA"/>
</dbReference>
<dbReference type="CDD" id="cd07385">
    <property type="entry name" value="MPP_YkuE_C"/>
    <property type="match status" value="1"/>
</dbReference>
<dbReference type="InterPro" id="IPR006311">
    <property type="entry name" value="TAT_signal"/>
</dbReference>
<accession>A0A5B9WEY6</accession>
<proteinExistence type="predicted"/>
<name>A0A5B9WEY6_9BACT</name>
<dbReference type="NCBIfam" id="TIGR01409">
    <property type="entry name" value="TAT_signal_seq"/>
    <property type="match status" value="1"/>
</dbReference>
<dbReference type="GO" id="GO:0008758">
    <property type="term" value="F:UDP-2,3-diacylglucosamine hydrolase activity"/>
    <property type="evidence" value="ECO:0007669"/>
    <property type="project" value="TreeGrafter"/>
</dbReference>
<evidence type="ECO:0000256" key="1">
    <source>
        <dbReference type="ARBA" id="ARBA00022723"/>
    </source>
</evidence>
<dbReference type="PANTHER" id="PTHR31302">
    <property type="entry name" value="TRANSMEMBRANE PROTEIN WITH METALLOPHOSPHOESTERASE DOMAIN-RELATED"/>
    <property type="match status" value="1"/>
</dbReference>
<dbReference type="InterPro" id="IPR029052">
    <property type="entry name" value="Metallo-depent_PP-like"/>
</dbReference>
<evidence type="ECO:0000313" key="4">
    <source>
        <dbReference type="EMBL" id="QEH39107.1"/>
    </source>
</evidence>
<keyword evidence="5" id="KW-1185">Reference proteome</keyword>
<dbReference type="InterPro" id="IPR019546">
    <property type="entry name" value="TAT_signal_bac_arc"/>
</dbReference>
<dbReference type="Proteomes" id="UP000324233">
    <property type="component" value="Chromosome"/>
</dbReference>
<dbReference type="PANTHER" id="PTHR31302:SF31">
    <property type="entry name" value="PHOSPHODIESTERASE YAEI"/>
    <property type="match status" value="1"/>
</dbReference>
<feature type="domain" description="Calcineurin-like phosphoesterase" evidence="3">
    <location>
        <begin position="56"/>
        <end position="215"/>
    </location>
</feature>
<dbReference type="InterPro" id="IPR051158">
    <property type="entry name" value="Metallophosphoesterase_sf"/>
</dbReference>
<dbReference type="KEGG" id="agv:OJF2_77190"/>
<dbReference type="GO" id="GO:0046872">
    <property type="term" value="F:metal ion binding"/>
    <property type="evidence" value="ECO:0007669"/>
    <property type="project" value="UniProtKB-KW"/>
</dbReference>
<reference evidence="4 5" key="1">
    <citation type="submission" date="2019-08" db="EMBL/GenBank/DDBJ databases">
        <title>Deep-cultivation of Planctomycetes and their phenomic and genomic characterization uncovers novel biology.</title>
        <authorList>
            <person name="Wiegand S."/>
            <person name="Jogler M."/>
            <person name="Boedeker C."/>
            <person name="Pinto D."/>
            <person name="Vollmers J."/>
            <person name="Rivas-Marin E."/>
            <person name="Kohn T."/>
            <person name="Peeters S.H."/>
            <person name="Heuer A."/>
            <person name="Rast P."/>
            <person name="Oberbeckmann S."/>
            <person name="Bunk B."/>
            <person name="Jeske O."/>
            <person name="Meyerdierks A."/>
            <person name="Storesund J.E."/>
            <person name="Kallscheuer N."/>
            <person name="Luecker S."/>
            <person name="Lage O.M."/>
            <person name="Pohl T."/>
            <person name="Merkel B.J."/>
            <person name="Hornburger P."/>
            <person name="Mueller R.-W."/>
            <person name="Bruemmer F."/>
            <person name="Labrenz M."/>
            <person name="Spormann A.M."/>
            <person name="Op den Camp H."/>
            <person name="Overmann J."/>
            <person name="Amann R."/>
            <person name="Jetten M.S.M."/>
            <person name="Mascher T."/>
            <person name="Medema M.H."/>
            <person name="Devos D.P."/>
            <person name="Kaster A.-K."/>
            <person name="Ovreas L."/>
            <person name="Rohde M."/>
            <person name="Galperin M.Y."/>
            <person name="Jogler C."/>
        </authorList>
    </citation>
    <scope>NUCLEOTIDE SEQUENCE [LARGE SCALE GENOMIC DNA]</scope>
    <source>
        <strain evidence="4 5">OJF2</strain>
    </source>
</reference>
<dbReference type="GO" id="GO:0009245">
    <property type="term" value="P:lipid A biosynthetic process"/>
    <property type="evidence" value="ECO:0007669"/>
    <property type="project" value="TreeGrafter"/>
</dbReference>
<dbReference type="Pfam" id="PF00149">
    <property type="entry name" value="Metallophos"/>
    <property type="match status" value="1"/>
</dbReference>
<dbReference type="PROSITE" id="PS51318">
    <property type="entry name" value="TAT"/>
    <property type="match status" value="1"/>
</dbReference>